<feature type="transmembrane region" description="Helical" evidence="10">
    <location>
        <begin position="518"/>
        <end position="539"/>
    </location>
</feature>
<evidence type="ECO:0000256" key="2">
    <source>
        <dbReference type="ARBA" id="ARBA00009904"/>
    </source>
</evidence>
<evidence type="ECO:0000256" key="3">
    <source>
        <dbReference type="ARBA" id="ARBA00022448"/>
    </source>
</evidence>
<keyword evidence="7 10" id="KW-0472">Membrane</keyword>
<evidence type="ECO:0000256" key="4">
    <source>
        <dbReference type="ARBA" id="ARBA00022692"/>
    </source>
</evidence>
<keyword evidence="5 10" id="KW-1133">Transmembrane helix</keyword>
<organism evidence="12 13">
    <name type="scientific">Methanobrevibacter arboriphilus</name>
    <dbReference type="NCBI Taxonomy" id="39441"/>
    <lineage>
        <taxon>Archaea</taxon>
        <taxon>Methanobacteriati</taxon>
        <taxon>Methanobacteriota</taxon>
        <taxon>Methanomada group</taxon>
        <taxon>Methanobacteria</taxon>
        <taxon>Methanobacteriales</taxon>
        <taxon>Methanobacteriaceae</taxon>
        <taxon>Methanobrevibacter</taxon>
    </lineage>
</organism>
<comment type="similarity">
    <text evidence="2 10">Belongs to the V-ATPase 116 kDa subunit family.</text>
</comment>
<feature type="transmembrane region" description="Helical" evidence="10">
    <location>
        <begin position="454"/>
        <end position="473"/>
    </location>
</feature>
<proteinExistence type="inferred from homology"/>
<evidence type="ECO:0000256" key="1">
    <source>
        <dbReference type="ARBA" id="ARBA00004141"/>
    </source>
</evidence>
<dbReference type="GO" id="GO:0033179">
    <property type="term" value="C:proton-transporting V-type ATPase, V0 domain"/>
    <property type="evidence" value="ECO:0007669"/>
    <property type="project" value="InterPro"/>
</dbReference>
<feature type="transmembrane region" description="Helical" evidence="10">
    <location>
        <begin position="587"/>
        <end position="605"/>
    </location>
</feature>
<dbReference type="RefSeq" id="WP_042703359.1">
    <property type="nucleotide sequence ID" value="NZ_JADIIN010000056.1"/>
</dbReference>
<dbReference type="GO" id="GO:0051117">
    <property type="term" value="F:ATPase binding"/>
    <property type="evidence" value="ECO:0007669"/>
    <property type="project" value="TreeGrafter"/>
</dbReference>
<comment type="subcellular location">
    <subcellularLocation>
        <location evidence="1">Membrane</location>
        <topology evidence="1">Multi-pass membrane protein</topology>
    </subcellularLocation>
</comment>
<keyword evidence="11" id="KW-0175">Coiled coil</keyword>
<dbReference type="PANTHER" id="PTHR11629">
    <property type="entry name" value="VACUOLAR PROTON ATPASES"/>
    <property type="match status" value="1"/>
</dbReference>
<dbReference type="GO" id="GO:0007035">
    <property type="term" value="P:vacuolar acidification"/>
    <property type="evidence" value="ECO:0007669"/>
    <property type="project" value="TreeGrafter"/>
</dbReference>
<dbReference type="Gene3D" id="1.20.1460.20">
    <property type="match status" value="1"/>
</dbReference>
<evidence type="ECO:0000256" key="10">
    <source>
        <dbReference type="RuleBase" id="RU361189"/>
    </source>
</evidence>
<dbReference type="EMBL" id="JADIIN010000056">
    <property type="protein sequence ID" value="MBF4469107.1"/>
    <property type="molecule type" value="Genomic_DNA"/>
</dbReference>
<dbReference type="Pfam" id="PF01496">
    <property type="entry name" value="V_ATPase_I"/>
    <property type="match status" value="1"/>
</dbReference>
<evidence type="ECO:0000256" key="5">
    <source>
        <dbReference type="ARBA" id="ARBA00022989"/>
    </source>
</evidence>
<evidence type="ECO:0000256" key="9">
    <source>
        <dbReference type="ARBA" id="ARBA00068671"/>
    </source>
</evidence>
<evidence type="ECO:0000256" key="11">
    <source>
        <dbReference type="SAM" id="Coils"/>
    </source>
</evidence>
<dbReference type="Gene3D" id="3.30.70.2750">
    <property type="match status" value="1"/>
</dbReference>
<evidence type="ECO:0000256" key="7">
    <source>
        <dbReference type="ARBA" id="ARBA00023136"/>
    </source>
</evidence>
<dbReference type="Proteomes" id="UP000658733">
    <property type="component" value="Unassembled WGS sequence"/>
</dbReference>
<comment type="caution">
    <text evidence="12">The sequence shown here is derived from an EMBL/GenBank/DDBJ whole genome shotgun (WGS) entry which is preliminary data.</text>
</comment>
<comment type="function">
    <text evidence="8">Component of the A-type ATP synthase that produces ATP from ADP in the presence of a proton gradient across the membrane.</text>
</comment>
<reference evidence="12" key="1">
    <citation type="submission" date="2020-10" db="EMBL/GenBank/DDBJ databases">
        <title>Dehalococcoides mccartyi of a TCE/Cr reducing biochatode.</title>
        <authorList>
            <person name="Matturro B."/>
        </authorList>
    </citation>
    <scope>NUCLEOTIDE SEQUENCE</scope>
    <source>
        <strain evidence="12">Bin4</strain>
    </source>
</reference>
<gene>
    <name evidence="12" type="ORF">ISP01_06850</name>
</gene>
<dbReference type="Gene3D" id="3.30.70.2170">
    <property type="match status" value="1"/>
</dbReference>
<keyword evidence="3 10" id="KW-0813">Transport</keyword>
<accession>A0A843ACI3</accession>
<feature type="transmembrane region" description="Helical" evidence="10">
    <location>
        <begin position="611"/>
        <end position="634"/>
    </location>
</feature>
<dbReference type="GO" id="GO:0016471">
    <property type="term" value="C:vacuolar proton-transporting V-type ATPase complex"/>
    <property type="evidence" value="ECO:0007669"/>
    <property type="project" value="TreeGrafter"/>
</dbReference>
<protein>
    <recommendedName>
        <fullName evidence="9 10">A-type ATP synthase subunit I</fullName>
    </recommendedName>
</protein>
<evidence type="ECO:0000313" key="12">
    <source>
        <dbReference type="EMBL" id="MBF4469107.1"/>
    </source>
</evidence>
<dbReference type="InterPro" id="IPR002490">
    <property type="entry name" value="V-ATPase_116kDa_su"/>
</dbReference>
<name>A0A843ACI3_METAZ</name>
<evidence type="ECO:0000313" key="13">
    <source>
        <dbReference type="Proteomes" id="UP000658733"/>
    </source>
</evidence>
<keyword evidence="6 10" id="KW-0406">Ion transport</keyword>
<dbReference type="PANTHER" id="PTHR11629:SF63">
    <property type="entry name" value="V-TYPE PROTON ATPASE SUBUNIT A"/>
    <property type="match status" value="1"/>
</dbReference>
<sequence>MFQTERMRKLKVITLSKYSPVTVKKLHEEGIVQINDISERIQQNPEWGQLLKPSKATPLTGKISSLLMKATGISELFGDVLTPNLGIKDMISSYINPVIPTKVEVEEIDIDSLIVKAESILSEVESQTSVIEDKIAALDTEASELNSKKDLAEKLKNFDMDLSLLEDSKYTSNIVGRINVESVQEFKKDIKNISDDILILEENDNDKNQIIFIIKFLNKYKNDVYSLLRRFEFEKFEITGLEGNPNELINSADSRLKSIENEKSQLSSELKELADKWDDEIFVIKEQLEIEKDRNEIFATFGETENTTMLEAWVPLKKLDETLALIDSSTEGHSVVEVEEPTIDDDDEVPVLQDNPAYAKPYEFLVGMYAPLRYNEIDPTILVALSFPFFFGFCLTDGFYGIIDALIGYILFRGLGKRSETMKSFGLILIACGIWTVVLALISNGFVGDFYGRIFPLILPGFFTAGAALPTTIGWFDAFGHPDHILMMAILTGIIYLNIGFIIGAINNYRYGNKKEALTAQIVWFVLEAGIVFLALGFIMPSVGMLGLVTGGVLLAASLVLLLYGGGAYGIMDIFGFMGDIISFSRLLALCLSTGGIAMTVNILTVMCGEMIPFIGIVVAIIVFIFGHIINLLFQSLGAFINALRLNYVEFFSQFYMSGKNKFQAFGVNRVYTKLKGDN</sequence>
<dbReference type="NCBIfam" id="NF004428">
    <property type="entry name" value="PRK05771.2-1"/>
    <property type="match status" value="1"/>
</dbReference>
<feature type="coiled-coil region" evidence="11">
    <location>
        <begin position="249"/>
        <end position="276"/>
    </location>
</feature>
<dbReference type="GO" id="GO:0046961">
    <property type="term" value="F:proton-transporting ATPase activity, rotational mechanism"/>
    <property type="evidence" value="ECO:0007669"/>
    <property type="project" value="InterPro"/>
</dbReference>
<evidence type="ECO:0000256" key="8">
    <source>
        <dbReference type="ARBA" id="ARBA00059506"/>
    </source>
</evidence>
<dbReference type="AlphaFoldDB" id="A0A843ACI3"/>
<keyword evidence="4 10" id="KW-0812">Transmembrane</keyword>
<feature type="transmembrane region" description="Helical" evidence="10">
    <location>
        <begin position="485"/>
        <end position="506"/>
    </location>
</feature>
<feature type="transmembrane region" description="Helical" evidence="10">
    <location>
        <begin position="381"/>
        <end position="412"/>
    </location>
</feature>
<evidence type="ECO:0000256" key="6">
    <source>
        <dbReference type="ARBA" id="ARBA00023065"/>
    </source>
</evidence>
<feature type="transmembrane region" description="Helical" evidence="10">
    <location>
        <begin position="424"/>
        <end position="442"/>
    </location>
</feature>
<feature type="transmembrane region" description="Helical" evidence="10">
    <location>
        <begin position="545"/>
        <end position="566"/>
    </location>
</feature>